<sequence>MVKESDIDEFEQAAEVLLKDISCELILAADEFYYQQFADSRIYVIIVKASDKFKKLHFPVDHSEKRLSIMAGAALSNDIHLSYVIVKQPLNIDKFKVAGVGDGIDVVPVEGEGTNMTTALHVNRLEKIVVPQVEKTRKRLKLSNETCALLYVDNCPSHTQDFKCAGYSQRWDDNGTCYEQVVHESLAAVREAIEADVLLIIN</sequence>
<comment type="caution">
    <text evidence="1">The sequence shown here is derived from an EMBL/GenBank/DDBJ whole genome shotgun (WGS) entry which is preliminary data.</text>
</comment>
<evidence type="ECO:0008006" key="3">
    <source>
        <dbReference type="Google" id="ProtNLM"/>
    </source>
</evidence>
<reference evidence="1 2" key="1">
    <citation type="submission" date="2019-03" db="EMBL/GenBank/DDBJ databases">
        <title>Single cell metagenomics reveals metabolic interactions within the superorganism composed of flagellate Streblomastix strix and complex community of Bacteroidetes bacteria on its surface.</title>
        <authorList>
            <person name="Treitli S.C."/>
            <person name="Kolisko M."/>
            <person name="Husnik F."/>
            <person name="Keeling P."/>
            <person name="Hampl V."/>
        </authorList>
    </citation>
    <scope>NUCLEOTIDE SEQUENCE [LARGE SCALE GENOMIC DNA]</scope>
    <source>
        <strain evidence="1">ST1C</strain>
    </source>
</reference>
<gene>
    <name evidence="1" type="ORF">EZS28_025016</name>
</gene>
<dbReference type="EMBL" id="SNRW01008483">
    <property type="protein sequence ID" value="KAA6379457.1"/>
    <property type="molecule type" value="Genomic_DNA"/>
</dbReference>
<accession>A0A5J4VAH8</accession>
<protein>
    <recommendedName>
        <fullName evidence="3">DDE-1 domain-containing protein</fullName>
    </recommendedName>
</protein>
<evidence type="ECO:0000313" key="2">
    <source>
        <dbReference type="Proteomes" id="UP000324800"/>
    </source>
</evidence>
<dbReference type="AlphaFoldDB" id="A0A5J4VAH8"/>
<organism evidence="1 2">
    <name type="scientific">Streblomastix strix</name>
    <dbReference type="NCBI Taxonomy" id="222440"/>
    <lineage>
        <taxon>Eukaryota</taxon>
        <taxon>Metamonada</taxon>
        <taxon>Preaxostyla</taxon>
        <taxon>Oxymonadida</taxon>
        <taxon>Streblomastigidae</taxon>
        <taxon>Streblomastix</taxon>
    </lineage>
</organism>
<dbReference type="Proteomes" id="UP000324800">
    <property type="component" value="Unassembled WGS sequence"/>
</dbReference>
<proteinExistence type="predicted"/>
<evidence type="ECO:0000313" key="1">
    <source>
        <dbReference type="EMBL" id="KAA6379457.1"/>
    </source>
</evidence>
<name>A0A5J4VAH8_9EUKA</name>